<dbReference type="InterPro" id="IPR005151">
    <property type="entry name" value="Tail-specific_protease"/>
</dbReference>
<dbReference type="EC" id="3.4.21.-" evidence="7"/>
<dbReference type="EMBL" id="JAHCMY010000007">
    <property type="protein sequence ID" value="MBS9525014.1"/>
    <property type="molecule type" value="Genomic_DNA"/>
</dbReference>
<dbReference type="Gene3D" id="2.120.10.30">
    <property type="entry name" value="TolB, C-terminal domain"/>
    <property type="match status" value="1"/>
</dbReference>
<feature type="region of interest" description="Disordered" evidence="10">
    <location>
        <begin position="564"/>
        <end position="583"/>
    </location>
</feature>
<evidence type="ECO:0000256" key="6">
    <source>
        <dbReference type="ARBA" id="ARBA00022825"/>
    </source>
</evidence>
<dbReference type="Gene3D" id="2.30.42.10">
    <property type="match status" value="1"/>
</dbReference>
<reference evidence="13 14" key="1">
    <citation type="submission" date="2021-05" db="EMBL/GenBank/DDBJ databases">
        <authorList>
            <person name="Zhang Z.D."/>
            <person name="Osman G."/>
        </authorList>
    </citation>
    <scope>NUCLEOTIDE SEQUENCE [LARGE SCALE GENOMIC DNA]</scope>
    <source>
        <strain evidence="13 14">KCTC 32217</strain>
    </source>
</reference>
<comment type="subcellular location">
    <subcellularLocation>
        <location evidence="1 7">Cytoplasm</location>
    </subcellularLocation>
</comment>
<dbReference type="Gene3D" id="3.90.226.10">
    <property type="entry name" value="2-enoyl-CoA Hydratase, Chain A, domain 1"/>
    <property type="match status" value="1"/>
</dbReference>
<keyword evidence="14" id="KW-1185">Reference proteome</keyword>
<dbReference type="Gene3D" id="2.120.10.60">
    <property type="entry name" value="Tricorn protease N-terminal domain"/>
    <property type="match status" value="1"/>
</dbReference>
<feature type="active site" description="Charge relay system" evidence="8">
    <location>
        <position position="757"/>
    </location>
</feature>
<feature type="chain" id="PRO_5042999614" description="Tricorn protease homolog" evidence="11">
    <location>
        <begin position="20"/>
        <end position="1072"/>
    </location>
</feature>
<dbReference type="GO" id="GO:0005737">
    <property type="term" value="C:cytoplasm"/>
    <property type="evidence" value="ECO:0007669"/>
    <property type="project" value="UniProtKB-SubCell"/>
</dbReference>
<dbReference type="PANTHER" id="PTHR43253:SF1">
    <property type="entry name" value="TRICORN PROTEASE HOMOLOG 2-RELATED"/>
    <property type="match status" value="1"/>
</dbReference>
<dbReference type="GO" id="GO:0008236">
    <property type="term" value="F:serine-type peptidase activity"/>
    <property type="evidence" value="ECO:0007669"/>
    <property type="project" value="UniProtKB-UniRule"/>
</dbReference>
<protein>
    <recommendedName>
        <fullName evidence="7">Tricorn protease homolog</fullName>
        <ecNumber evidence="7">3.4.21.-</ecNumber>
    </recommendedName>
</protein>
<comment type="similarity">
    <text evidence="2 7">Belongs to the peptidase S41B family.</text>
</comment>
<evidence type="ECO:0000256" key="2">
    <source>
        <dbReference type="ARBA" id="ARBA00008524"/>
    </source>
</evidence>
<feature type="domain" description="PDZ" evidence="12">
    <location>
        <begin position="765"/>
        <end position="826"/>
    </location>
</feature>
<dbReference type="InterPro" id="IPR001478">
    <property type="entry name" value="PDZ"/>
</dbReference>
<dbReference type="GO" id="GO:0006508">
    <property type="term" value="P:proteolysis"/>
    <property type="evidence" value="ECO:0007669"/>
    <property type="project" value="UniProtKB-UniRule"/>
</dbReference>
<dbReference type="CDD" id="cd07562">
    <property type="entry name" value="Peptidase_S41_TRI"/>
    <property type="match status" value="1"/>
</dbReference>
<feature type="active site" description="Charge relay system" evidence="8">
    <location>
        <position position="1030"/>
    </location>
</feature>
<evidence type="ECO:0000313" key="13">
    <source>
        <dbReference type="EMBL" id="MBS9525014.1"/>
    </source>
</evidence>
<evidence type="ECO:0000256" key="11">
    <source>
        <dbReference type="SAM" id="SignalP"/>
    </source>
</evidence>
<evidence type="ECO:0000313" key="14">
    <source>
        <dbReference type="Proteomes" id="UP001319104"/>
    </source>
</evidence>
<dbReference type="SMART" id="SM00228">
    <property type="entry name" value="PDZ"/>
    <property type="match status" value="1"/>
</dbReference>
<dbReference type="SUPFAM" id="SSF69304">
    <property type="entry name" value="Tricorn protease N-terminal domain"/>
    <property type="match status" value="2"/>
</dbReference>
<dbReference type="SUPFAM" id="SSF52096">
    <property type="entry name" value="ClpP/crotonase"/>
    <property type="match status" value="1"/>
</dbReference>
<dbReference type="PIRSF" id="PIRSF036421">
    <property type="entry name" value="Tricorn_protease"/>
    <property type="match status" value="1"/>
</dbReference>
<comment type="function">
    <text evidence="7">Degrades oligopeptides.</text>
</comment>
<comment type="caution">
    <text evidence="13">The sequence shown here is derived from an EMBL/GenBank/DDBJ whole genome shotgun (WGS) entry which is preliminary data.</text>
</comment>
<dbReference type="Gene3D" id="3.30.750.44">
    <property type="match status" value="1"/>
</dbReference>
<dbReference type="Pfam" id="PF03572">
    <property type="entry name" value="Peptidase_S41"/>
    <property type="match status" value="1"/>
</dbReference>
<dbReference type="PANTHER" id="PTHR43253">
    <property type="entry name" value="TRICORN PROTEASE HOMOLOG 2-RELATED"/>
    <property type="match status" value="1"/>
</dbReference>
<evidence type="ECO:0000256" key="3">
    <source>
        <dbReference type="ARBA" id="ARBA00022490"/>
    </source>
</evidence>
<evidence type="ECO:0000256" key="7">
    <source>
        <dbReference type="PIRNR" id="PIRNR036421"/>
    </source>
</evidence>
<evidence type="ECO:0000256" key="4">
    <source>
        <dbReference type="ARBA" id="ARBA00022670"/>
    </source>
</evidence>
<dbReference type="InterPro" id="IPR036034">
    <property type="entry name" value="PDZ_sf"/>
</dbReference>
<dbReference type="Pfam" id="PF14685">
    <property type="entry name" value="PDZ_Tricorn"/>
    <property type="match status" value="1"/>
</dbReference>
<evidence type="ECO:0000259" key="12">
    <source>
        <dbReference type="PROSITE" id="PS50106"/>
    </source>
</evidence>
<dbReference type="Proteomes" id="UP001319104">
    <property type="component" value="Unassembled WGS sequence"/>
</dbReference>
<dbReference type="PROSITE" id="PS50106">
    <property type="entry name" value="PDZ"/>
    <property type="match status" value="1"/>
</dbReference>
<keyword evidence="3 7" id="KW-0963">Cytoplasm</keyword>
<dbReference type="RefSeq" id="WP_213945864.1">
    <property type="nucleotide sequence ID" value="NZ_JAHBGI010000007.1"/>
</dbReference>
<evidence type="ECO:0000256" key="1">
    <source>
        <dbReference type="ARBA" id="ARBA00004496"/>
    </source>
</evidence>
<name>A0AAP2CJU5_9BACT</name>
<evidence type="ECO:0000256" key="10">
    <source>
        <dbReference type="SAM" id="MobiDB-lite"/>
    </source>
</evidence>
<evidence type="ECO:0000256" key="8">
    <source>
        <dbReference type="PIRSR" id="PIRSR036421-1"/>
    </source>
</evidence>
<organism evidence="13 14">
    <name type="scientific">Litoribacter ruber</name>
    <dbReference type="NCBI Taxonomy" id="702568"/>
    <lineage>
        <taxon>Bacteria</taxon>
        <taxon>Pseudomonadati</taxon>
        <taxon>Bacteroidota</taxon>
        <taxon>Cytophagia</taxon>
        <taxon>Cytophagales</taxon>
        <taxon>Cyclobacteriaceae</taxon>
        <taxon>Litoribacter</taxon>
    </lineage>
</organism>
<sequence length="1072" mass="121940">MKSRLGIFLLALMSTQAFAQEDALWMRYPAISPDGKDIAFTYKGDIYKVPSSGGRAIPVTTHPGYEFRPTWSEDGKKIAFASDRHGNFDVFVADAEFGRPERLTYHSTNDYPAAFNSQGVIFTSSRLPAQESSHFPYGRFQELYLVSLDGKLPKQLLSIPMDEVQPNKAGNKYLYQDLKGYEDTWRKKHTSAITRDIWLYDAEKDSHIQLTTFEGEDRSPVWSADEKTVYYLSEEGGSSNVWKLDLENPESRQQITDFETHPVRFLSIAGDNTLTFGYNGEIYTFKEGHEPHKVSIQIPFDEKSVAISPETLTNGATEMAVSPDGKEVAFIVRGEVFVTNTESNTTKRITNTPEQERSVTFSPDGKKLLYAAERNGSWNLYESKIRRSGEEPYFYISTILEETPLLETDRETFQPNYSPDGKEVAFLEDRTTLKILNLDSKQVRTVLPGDKNYSYSDGDQYFEWSPDSKWLLVTFIEKERWVTEVGLVDASGKEPVVNLTQSGYIDDMPKWGYEGNVITWHTDKMGFRSHGSWGSQGDIFAMYLNQETFDRFKLSKDEFTLLEEREKEEKKNGENDEKDKPANPINIQLKNLEDRVVRITPNSSSLSDAVLSPDGKKLYYLSYYENGHDLWETDLIEKKTKVLTKLEANASELYLDKKGENAFIQTSKGIKKVKLEDGTSKDVSFAAQMDLNTPAEREYIFDHMWRQVREKFYVTDLHGVDWESMKENYERFLPHINNDYDFAEMSSELLGELNASHTGMRYSHKDSKGDQTASLGAFYDPNHSGKGLKILEVIDKSPLEKATGRISAGDIIEKIDGVEVTEGMNYYSLLNRKADKPVLLTVRTGNGNSREVAVRPITQGQESELLYQRWVKSRRAETERLSDGRLGYVHVRGMNSPSFREVFAELMGRYYDKEAVIVDTRFNGGGWLHDDLATLLSGEKYVTLFPRGQVIGSEPQNKWAKPSVVLMGEGNYSDAHFFPVAYKALNIGKTIGMPVPGTTTAVWWETQINPNLVFGIPQVGVQDMEGDLLENKQLDPDIQVKNEPGMVDKGRDQQLERAVEELLKEVKVAEKR</sequence>
<feature type="signal peptide" evidence="11">
    <location>
        <begin position="1"/>
        <end position="19"/>
    </location>
</feature>
<dbReference type="SUPFAM" id="SSF50156">
    <property type="entry name" value="PDZ domain-like"/>
    <property type="match status" value="1"/>
</dbReference>
<dbReference type="Pfam" id="PF26549">
    <property type="entry name" value="Tricorn_N"/>
    <property type="match status" value="1"/>
</dbReference>
<dbReference type="InterPro" id="IPR012393">
    <property type="entry name" value="Tricorn_protease"/>
</dbReference>
<evidence type="ECO:0000256" key="5">
    <source>
        <dbReference type="ARBA" id="ARBA00022801"/>
    </source>
</evidence>
<dbReference type="InterPro" id="IPR028204">
    <property type="entry name" value="Tricorn_C1"/>
</dbReference>
<keyword evidence="4 7" id="KW-0645">Protease</keyword>
<accession>A0AAP2CJU5</accession>
<dbReference type="AlphaFoldDB" id="A0AAP2CJU5"/>
<dbReference type="InterPro" id="IPR011042">
    <property type="entry name" value="6-blade_b-propeller_TolB-like"/>
</dbReference>
<keyword evidence="5 7" id="KW-0378">Hydrolase</keyword>
<keyword evidence="6 7" id="KW-0720">Serine protease</keyword>
<dbReference type="InterPro" id="IPR029414">
    <property type="entry name" value="Tricorn_PDZ"/>
</dbReference>
<evidence type="ECO:0000256" key="9">
    <source>
        <dbReference type="PIRSR" id="PIRSR036421-3"/>
    </source>
</evidence>
<feature type="compositionally biased region" description="Basic and acidic residues" evidence="10">
    <location>
        <begin position="564"/>
        <end position="581"/>
    </location>
</feature>
<keyword evidence="11" id="KW-0732">Signal</keyword>
<dbReference type="InterPro" id="IPR029045">
    <property type="entry name" value="ClpP/crotonase-like_dom_sf"/>
</dbReference>
<dbReference type="Pfam" id="PF26550">
    <property type="entry name" value="Tricorn_2nd"/>
    <property type="match status" value="1"/>
</dbReference>
<feature type="active site" description="Nucleophile" evidence="8">
    <location>
        <position position="973"/>
    </location>
</feature>
<gene>
    <name evidence="13" type="ORF">KI659_13425</name>
</gene>
<proteinExistence type="inferred from homology"/>
<feature type="site" description="Transition state stabilizer; via amide nitrogen" evidence="9">
    <location>
        <position position="974"/>
    </location>
</feature>
<dbReference type="Pfam" id="PF14684">
    <property type="entry name" value="Tricorn_C1"/>
    <property type="match status" value="1"/>
</dbReference>
<dbReference type="SUPFAM" id="SSF82171">
    <property type="entry name" value="DPP6 N-terminal domain-like"/>
    <property type="match status" value="1"/>
</dbReference>